<dbReference type="SMART" id="SM00028">
    <property type="entry name" value="TPR"/>
    <property type="match status" value="6"/>
</dbReference>
<proteinExistence type="predicted"/>
<organism evidence="1 2">
    <name type="scientific">Thermus thermophilus (strain ATCC 27634 / DSM 579 / HB8)</name>
    <dbReference type="NCBI Taxonomy" id="300852"/>
    <lineage>
        <taxon>Bacteria</taxon>
        <taxon>Thermotogati</taxon>
        <taxon>Deinococcota</taxon>
        <taxon>Deinococci</taxon>
        <taxon>Thermales</taxon>
        <taxon>Thermaceae</taxon>
        <taxon>Thermus</taxon>
    </lineage>
</organism>
<dbReference type="EnsemblBacteria" id="BAD70227">
    <property type="protein sequence ID" value="BAD70227"/>
    <property type="gene ID" value="BAD70227"/>
</dbReference>
<dbReference type="InterPro" id="IPR019734">
    <property type="entry name" value="TPR_rpt"/>
</dbReference>
<evidence type="ECO:0000313" key="1">
    <source>
        <dbReference type="EMBL" id="BAD70227.1"/>
    </source>
</evidence>
<evidence type="ECO:0000313" key="2">
    <source>
        <dbReference type="Proteomes" id="UP000000532"/>
    </source>
</evidence>
<dbReference type="HOGENOM" id="CLU_048113_0_0_0"/>
<gene>
    <name evidence="1" type="ordered locus">TTHA0404</name>
</gene>
<dbReference type="Proteomes" id="UP000000532">
    <property type="component" value="Chromosome"/>
</dbReference>
<evidence type="ECO:0008006" key="3">
    <source>
        <dbReference type="Google" id="ProtNLM"/>
    </source>
</evidence>
<dbReference type="InterPro" id="IPR011990">
    <property type="entry name" value="TPR-like_helical_dom_sf"/>
</dbReference>
<keyword evidence="2" id="KW-1185">Reference proteome</keyword>
<dbReference type="PATRIC" id="fig|300852.9.peg.404"/>
<reference evidence="1 2" key="1">
    <citation type="submission" date="2004-11" db="EMBL/GenBank/DDBJ databases">
        <title>Complete genome sequence of Thermus thermophilus HB8.</title>
        <authorList>
            <person name="Masui R."/>
            <person name="Kurokawa K."/>
            <person name="Nakagawa N."/>
            <person name="Tokunaga F."/>
            <person name="Koyama Y."/>
            <person name="Shibata T."/>
            <person name="Oshima T."/>
            <person name="Yokoyama S."/>
            <person name="Yasunaga T."/>
            <person name="Kuramitsu S."/>
        </authorList>
    </citation>
    <scope>NUCLEOTIDE SEQUENCE [LARGE SCALE GENOMIC DNA]</scope>
    <source>
        <strain evidence="2">ATCC 27634 / DSM 579 / HB8</strain>
    </source>
</reference>
<accession>Q5SL89</accession>
<dbReference type="eggNOG" id="COG3063">
    <property type="taxonomic scope" value="Bacteria"/>
</dbReference>
<sequence>MWYPLAAMKGVLEALHQGDYDTAIDLLTRKALFGREREAKEAWLLLAEVYALYGEEGLEKAHHALEEAYALGGLEYDPLYRSLLAELLALEGRPEREVLPLFLPSRDPRVRYHQAQALFYLGRLEEALEALEAGLPPHLAWRAEGLKGRILERLGRHGEAALAYERGAELALGLERYWLLLDAAAMWLEAGEGERALLALKEAEAAVGEEDPEDAATRHYLLARAHLLLGNPGLALEEIRKALALEEESGHKAYGTPLVEGQALLQLGRYEEAMASFREALARADAGERPHVLHEMGVAALDHGAYPEAEEHLRALVREEGYPYLAQAYADLAEALYRQGRYQEAEAAAREAVARGAVAAGELVLGHVAYDLLHLEEALEHYRKAAESAEEGSREWVGAQEMVVDTLAQLGYRFPEEMVRRGQAVLPYLHPADEWHAALTAYVERAQALLREGKRLN</sequence>
<dbReference type="KEGG" id="ttj:TTHA0404"/>
<dbReference type="SUPFAM" id="SSF48452">
    <property type="entry name" value="TPR-like"/>
    <property type="match status" value="3"/>
</dbReference>
<dbReference type="Gene3D" id="1.25.40.10">
    <property type="entry name" value="Tetratricopeptide repeat domain"/>
    <property type="match status" value="2"/>
</dbReference>
<dbReference type="Pfam" id="PF13181">
    <property type="entry name" value="TPR_8"/>
    <property type="match status" value="1"/>
</dbReference>
<dbReference type="AlphaFoldDB" id="Q5SL89"/>
<dbReference type="EMBL" id="AP008226">
    <property type="protein sequence ID" value="BAD70227.1"/>
    <property type="molecule type" value="Genomic_DNA"/>
</dbReference>
<protein>
    <recommendedName>
        <fullName evidence="3">Tfp pilus assembly protein PilF</fullName>
    </recommendedName>
</protein>
<name>Q5SL89_THET8</name>
<dbReference type="PANTHER" id="PTHR12558:SF13">
    <property type="entry name" value="CELL DIVISION CYCLE PROTEIN 27 HOMOLOG"/>
    <property type="match status" value="1"/>
</dbReference>
<dbReference type="Pfam" id="PF13432">
    <property type="entry name" value="TPR_16"/>
    <property type="match status" value="2"/>
</dbReference>
<dbReference type="PANTHER" id="PTHR12558">
    <property type="entry name" value="CELL DIVISION CYCLE 16,23,27"/>
    <property type="match status" value="1"/>
</dbReference>